<evidence type="ECO:0000313" key="1">
    <source>
        <dbReference type="EMBL" id="VDG71104.1"/>
    </source>
</evidence>
<accession>A0ABY6SRF5</accession>
<gene>
    <name evidence="1" type="ORF">NCTC10913_01464</name>
</gene>
<reference evidence="1 2" key="1">
    <citation type="submission" date="2018-11" db="EMBL/GenBank/DDBJ databases">
        <authorList>
            <consortium name="Pathogen Informatics"/>
        </authorList>
    </citation>
    <scope>NUCLEOTIDE SEQUENCE [LARGE SCALE GENOMIC DNA]</scope>
    <source>
        <strain evidence="1 2">NCTC10913</strain>
    </source>
</reference>
<sequence length="102" mass="11584">MNFKEQIEHDLNSFFDPEIFGEYHIIDGQEIVIVPDNQLLKIKNEKEYDGIIQADLLYFVKASDIDEPISGEIQNIDGVLYTVLECKNNSGVYEVTLQGCGV</sequence>
<dbReference type="RefSeq" id="WP_125148212.1">
    <property type="nucleotide sequence ID" value="NZ_UYIN01000004.1"/>
</dbReference>
<proteinExistence type="predicted"/>
<comment type="caution">
    <text evidence="1">The sequence shown here is derived from an EMBL/GenBank/DDBJ whole genome shotgun (WGS) entry which is preliminary data.</text>
</comment>
<name>A0ABY6SRF5_9CLOT</name>
<dbReference type="Proteomes" id="UP000277570">
    <property type="component" value="Unassembled WGS sequence"/>
</dbReference>
<keyword evidence="2" id="KW-1185">Reference proteome</keyword>
<organism evidence="1 2">
    <name type="scientific">Clostridium carnis</name>
    <dbReference type="NCBI Taxonomy" id="1530"/>
    <lineage>
        <taxon>Bacteria</taxon>
        <taxon>Bacillati</taxon>
        <taxon>Bacillota</taxon>
        <taxon>Clostridia</taxon>
        <taxon>Eubacteriales</taxon>
        <taxon>Clostridiaceae</taxon>
        <taxon>Clostridium</taxon>
    </lineage>
</organism>
<evidence type="ECO:0000313" key="2">
    <source>
        <dbReference type="Proteomes" id="UP000277570"/>
    </source>
</evidence>
<protein>
    <submittedName>
        <fullName evidence="1">Uncharacterized protein</fullName>
    </submittedName>
</protein>
<dbReference type="EMBL" id="UYIN01000004">
    <property type="protein sequence ID" value="VDG71104.1"/>
    <property type="molecule type" value="Genomic_DNA"/>
</dbReference>